<dbReference type="eggNOG" id="KOG0966">
    <property type="taxonomic scope" value="Eukaryota"/>
</dbReference>
<dbReference type="GO" id="GO:0003910">
    <property type="term" value="F:DNA ligase (ATP) activity"/>
    <property type="evidence" value="ECO:0007669"/>
    <property type="project" value="InterPro"/>
</dbReference>
<accession>W2S7I2</accession>
<protein>
    <recommendedName>
        <fullName evidence="7">ATP-dependent DNA ligase family profile domain-containing protein</fullName>
    </recommendedName>
</protein>
<dbReference type="Gene3D" id="1.10.3260.10">
    <property type="entry name" value="DNA ligase, ATP-dependent, N-terminal domain"/>
    <property type="match status" value="1"/>
</dbReference>
<dbReference type="EMBL" id="KB822716">
    <property type="protein sequence ID" value="ETN44003.1"/>
    <property type="molecule type" value="Genomic_DNA"/>
</dbReference>
<keyword evidence="5" id="KW-0539">Nucleus</keyword>
<dbReference type="HOGENOM" id="CLU_004299_3_0_1"/>
<dbReference type="GO" id="GO:0006303">
    <property type="term" value="P:double-strand break repair via nonhomologous end joining"/>
    <property type="evidence" value="ECO:0007669"/>
    <property type="project" value="TreeGrafter"/>
</dbReference>
<dbReference type="Pfam" id="PF04675">
    <property type="entry name" value="DNA_ligase_A_N"/>
    <property type="match status" value="1"/>
</dbReference>
<evidence type="ECO:0000259" key="7">
    <source>
        <dbReference type="PROSITE" id="PS50160"/>
    </source>
</evidence>
<evidence type="ECO:0000256" key="1">
    <source>
        <dbReference type="ARBA" id="ARBA00007572"/>
    </source>
</evidence>
<dbReference type="PANTHER" id="PTHR45997">
    <property type="entry name" value="DNA LIGASE 4"/>
    <property type="match status" value="1"/>
</dbReference>
<dbReference type="STRING" id="1220924.W2S7I2"/>
<keyword evidence="3" id="KW-0547">Nucleotide-binding</keyword>
<dbReference type="SUPFAM" id="SSF56091">
    <property type="entry name" value="DNA ligase/mRNA capping enzyme, catalytic domain"/>
    <property type="match status" value="1"/>
</dbReference>
<dbReference type="InterPro" id="IPR029710">
    <property type="entry name" value="LIG4"/>
</dbReference>
<dbReference type="OrthoDB" id="2160351at2759"/>
<dbReference type="PANTHER" id="PTHR45997:SF2">
    <property type="entry name" value="ATP DEPENDENT DNA LIGASE DOMAIN PROTEIN (AFU_ORTHOLOGUE AFUA_5G02430)"/>
    <property type="match status" value="1"/>
</dbReference>
<dbReference type="GeneID" id="19978207"/>
<evidence type="ECO:0000256" key="4">
    <source>
        <dbReference type="ARBA" id="ARBA00022840"/>
    </source>
</evidence>
<evidence type="ECO:0000256" key="6">
    <source>
        <dbReference type="SAM" id="MobiDB-lite"/>
    </source>
</evidence>
<dbReference type="InterPro" id="IPR012308">
    <property type="entry name" value="DNA_ligase_ATP-dep_N"/>
</dbReference>
<dbReference type="RefSeq" id="XP_008713759.1">
    <property type="nucleotide sequence ID" value="XM_008715537.1"/>
</dbReference>
<dbReference type="InterPro" id="IPR036599">
    <property type="entry name" value="DNA_ligase_N_sf"/>
</dbReference>
<feature type="compositionally biased region" description="Low complexity" evidence="6">
    <location>
        <begin position="621"/>
        <end position="632"/>
    </location>
</feature>
<feature type="domain" description="ATP-dependent DNA ligase family profile" evidence="7">
    <location>
        <begin position="337"/>
        <end position="470"/>
    </location>
</feature>
<gene>
    <name evidence="8" type="ORF">HMPREF1541_10868</name>
</gene>
<dbReference type="GO" id="GO:0006310">
    <property type="term" value="P:DNA recombination"/>
    <property type="evidence" value="ECO:0007669"/>
    <property type="project" value="InterPro"/>
</dbReference>
<sequence>MPLLFQTVCALWQHLVTEPDEEGRWGAAKGWFERHATDLMSNHSGMLALLSCLFPDRRPDRVYGLREKRLTEIAIRAWGLGAGRANKLRNLQPRHAEPDFATAVRIMVEEGGEIMHSCGPLTVEEVNETLDHLASTCSFSSLEIRLLKAGENLDASSNLINTLRRMCGLEAEWMFRLILGDLGRAQIPEEPTIKLVHPEVWRALRIHDSFGSVLKLLDAPNSNDGSRNSTYRHSNAARPQAGVLIRATEVTIFSKSGRDSTVDRGALIPTVIRSLGIGFPSCKVKQSCVLVGELLVWNDAQQDIVPFYKIRRYVRRAGRRLGCARDSPPLPEEHLMVVFFDILLLDDTDCVFESYEHRRQRLRDLLRPIPGHAVLGEQVIIDFRKSDATVVLTQRLAYAISRHWEGLVLKRCGDPYVSLNEHQHCQVKLKKDFIPGLGDSADLVAVGGAHCGTNVTRYEWWTKFYLACVDMRQVDNTQRPSPIFRIVATVSQPAVSADDMRFLNRYGKAHYIGPVDEAVSPEIQTELTDQPPPAAILMRPLVVEVVGAGFDRLPNSRFESLRFPRIVKIHQDRSFHDAMTTEQYCQMAKRSRDYGAGITADSYQHWLGKLSAPKLLKPATAASTPISSSASQSRKHAGGSEDEGGSPEKKVCMKPGPQRNAKREYV</sequence>
<comment type="similarity">
    <text evidence="1">Belongs to the ATP-dependent DNA ligase family.</text>
</comment>
<dbReference type="VEuPathDB" id="FungiDB:HMPREF1541_10868"/>
<dbReference type="Gene3D" id="3.30.470.30">
    <property type="entry name" value="DNA ligase/mRNA capping enzyme"/>
    <property type="match status" value="1"/>
</dbReference>
<keyword evidence="9" id="KW-1185">Reference proteome</keyword>
<dbReference type="PROSITE" id="PS50160">
    <property type="entry name" value="DNA_LIGASE_A3"/>
    <property type="match status" value="1"/>
</dbReference>
<reference evidence="8 9" key="1">
    <citation type="submission" date="2013-03" db="EMBL/GenBank/DDBJ databases">
        <title>The Genome Sequence of Phialophora europaea CBS 101466.</title>
        <authorList>
            <consortium name="The Broad Institute Genomics Platform"/>
            <person name="Cuomo C."/>
            <person name="de Hoog S."/>
            <person name="Gorbushina A."/>
            <person name="Walker B."/>
            <person name="Young S.K."/>
            <person name="Zeng Q."/>
            <person name="Gargeya S."/>
            <person name="Fitzgerald M."/>
            <person name="Haas B."/>
            <person name="Abouelleil A."/>
            <person name="Allen A.W."/>
            <person name="Alvarado L."/>
            <person name="Arachchi H.M."/>
            <person name="Berlin A.M."/>
            <person name="Chapman S.B."/>
            <person name="Gainer-Dewar J."/>
            <person name="Goldberg J."/>
            <person name="Griggs A."/>
            <person name="Gujja S."/>
            <person name="Hansen M."/>
            <person name="Howarth C."/>
            <person name="Imamovic A."/>
            <person name="Ireland A."/>
            <person name="Larimer J."/>
            <person name="McCowan C."/>
            <person name="Murphy C."/>
            <person name="Pearson M."/>
            <person name="Poon T.W."/>
            <person name="Priest M."/>
            <person name="Roberts A."/>
            <person name="Saif S."/>
            <person name="Shea T."/>
            <person name="Sisk P."/>
            <person name="Sykes S."/>
            <person name="Wortman J."/>
            <person name="Nusbaum C."/>
            <person name="Birren B."/>
        </authorList>
    </citation>
    <scope>NUCLEOTIDE SEQUENCE [LARGE SCALE GENOMIC DNA]</scope>
    <source>
        <strain evidence="8 9">CBS 101466</strain>
    </source>
</reference>
<dbReference type="GO" id="GO:0032807">
    <property type="term" value="C:DNA ligase IV complex"/>
    <property type="evidence" value="ECO:0007669"/>
    <property type="project" value="TreeGrafter"/>
</dbReference>
<keyword evidence="4" id="KW-0067">ATP-binding</keyword>
<dbReference type="InParanoid" id="W2S7I2"/>
<dbReference type="GO" id="GO:0006297">
    <property type="term" value="P:nucleotide-excision repair, DNA gap filling"/>
    <property type="evidence" value="ECO:0007669"/>
    <property type="project" value="TreeGrafter"/>
</dbReference>
<name>W2S7I2_CYPE1</name>
<evidence type="ECO:0000313" key="8">
    <source>
        <dbReference type="EMBL" id="ETN44003.1"/>
    </source>
</evidence>
<keyword evidence="2" id="KW-0436">Ligase</keyword>
<dbReference type="Gene3D" id="2.40.50.140">
    <property type="entry name" value="Nucleic acid-binding proteins"/>
    <property type="match status" value="1"/>
</dbReference>
<dbReference type="GO" id="GO:0005524">
    <property type="term" value="F:ATP binding"/>
    <property type="evidence" value="ECO:0007669"/>
    <property type="project" value="UniProtKB-KW"/>
</dbReference>
<evidence type="ECO:0000256" key="5">
    <source>
        <dbReference type="ARBA" id="ARBA00023242"/>
    </source>
</evidence>
<dbReference type="GO" id="GO:0003677">
    <property type="term" value="F:DNA binding"/>
    <property type="evidence" value="ECO:0007669"/>
    <property type="project" value="InterPro"/>
</dbReference>
<evidence type="ECO:0000256" key="3">
    <source>
        <dbReference type="ARBA" id="ARBA00022741"/>
    </source>
</evidence>
<evidence type="ECO:0000256" key="2">
    <source>
        <dbReference type="ARBA" id="ARBA00022598"/>
    </source>
</evidence>
<dbReference type="InterPro" id="IPR012310">
    <property type="entry name" value="DNA_ligase_ATP-dep_cent"/>
</dbReference>
<organism evidence="8 9">
    <name type="scientific">Cyphellophora europaea (strain CBS 101466)</name>
    <name type="common">Phialophora europaea</name>
    <dbReference type="NCBI Taxonomy" id="1220924"/>
    <lineage>
        <taxon>Eukaryota</taxon>
        <taxon>Fungi</taxon>
        <taxon>Dikarya</taxon>
        <taxon>Ascomycota</taxon>
        <taxon>Pezizomycotina</taxon>
        <taxon>Eurotiomycetes</taxon>
        <taxon>Chaetothyriomycetidae</taxon>
        <taxon>Chaetothyriales</taxon>
        <taxon>Cyphellophoraceae</taxon>
        <taxon>Cyphellophora</taxon>
    </lineage>
</organism>
<dbReference type="SUPFAM" id="SSF50249">
    <property type="entry name" value="Nucleic acid-binding proteins"/>
    <property type="match status" value="1"/>
</dbReference>
<proteinExistence type="inferred from homology"/>
<evidence type="ECO:0000313" key="9">
    <source>
        <dbReference type="Proteomes" id="UP000030752"/>
    </source>
</evidence>
<dbReference type="InterPro" id="IPR012340">
    <property type="entry name" value="NA-bd_OB-fold"/>
</dbReference>
<feature type="region of interest" description="Disordered" evidence="6">
    <location>
        <begin position="621"/>
        <end position="666"/>
    </location>
</feature>
<dbReference type="Proteomes" id="UP000030752">
    <property type="component" value="Unassembled WGS sequence"/>
</dbReference>
<dbReference type="Pfam" id="PF01068">
    <property type="entry name" value="DNA_ligase_A_M"/>
    <property type="match status" value="1"/>
</dbReference>
<dbReference type="AlphaFoldDB" id="W2S7I2"/>